<dbReference type="Pfam" id="PF00109">
    <property type="entry name" value="ketoacyl-synt"/>
    <property type="match status" value="1"/>
</dbReference>
<dbReference type="SUPFAM" id="SSF53901">
    <property type="entry name" value="Thiolase-like"/>
    <property type="match status" value="2"/>
</dbReference>
<reference evidence="5" key="5">
    <citation type="submission" date="2020-09" db="EMBL/GenBank/DDBJ databases">
        <authorList>
            <person name="Sun Q."/>
            <person name="Ohkuma M."/>
        </authorList>
    </citation>
    <scope>NUCLEOTIDE SEQUENCE</scope>
    <source>
        <strain evidence="5">JCM 4434</strain>
    </source>
</reference>
<evidence type="ECO:0000313" key="7">
    <source>
        <dbReference type="Proteomes" id="UP000037395"/>
    </source>
</evidence>
<dbReference type="Pfam" id="PF02801">
    <property type="entry name" value="Ketoacyl-synt_C"/>
    <property type="match status" value="1"/>
</dbReference>
<dbReference type="InterPro" id="IPR014031">
    <property type="entry name" value="Ketoacyl_synth_C"/>
</dbReference>
<feature type="domain" description="Ketosynthase family 3 (KS3)" evidence="4">
    <location>
        <begin position="4"/>
        <end position="403"/>
    </location>
</feature>
<sequence>MNEPQRVVVTGIGVLSSIGNGVEEFTSALREGRCGAGPITSFDTTGFLRTFGHEVDGFRPEQWIHRLPVEQLGRATQFAVAAARMAVQDAGLDEQELAGLRAQITVGTTDGEAAELDKMMAESVAKGPEHPADQLVAGRLPSHQLALAIARELRLPRAVPAVLGTACAAGNYAIGDGFDAVRSGEADIAVVGGADAICRRTFAGFSRLGLVSSDFCRPFDADREGLLTAEGAGVLVLETLESARHRGARIYAELLGYGLNCDAHHPTAPDQASVARCMELALADAGVKANEVDLVSAHGTGTPTNDITETRAIREVFGDNPPRTVALKAMLGHSMGAASALGAAASALALAHGFVPPTVNHRTTDPQCQIDCVPNHSVPADLRVVVNNGLAFGGNNASVVLGRHDEELVR</sequence>
<evidence type="ECO:0000256" key="2">
    <source>
        <dbReference type="ARBA" id="ARBA00022679"/>
    </source>
</evidence>
<dbReference type="InterPro" id="IPR014030">
    <property type="entry name" value="Ketoacyl_synth_N"/>
</dbReference>
<gene>
    <name evidence="5" type="primary">fabF</name>
    <name evidence="5" type="ORF">GCM10010502_18040</name>
    <name evidence="6" type="ORF">HS99_0035145</name>
</gene>
<dbReference type="PANTHER" id="PTHR11712">
    <property type="entry name" value="POLYKETIDE SYNTHASE-RELATED"/>
    <property type="match status" value="1"/>
</dbReference>
<dbReference type="GO" id="GO:0004315">
    <property type="term" value="F:3-oxoacyl-[acyl-carrier-protein] synthase activity"/>
    <property type="evidence" value="ECO:0007669"/>
    <property type="project" value="TreeGrafter"/>
</dbReference>
<dbReference type="InterPro" id="IPR020841">
    <property type="entry name" value="PKS_Beta-ketoAc_synthase_dom"/>
</dbReference>
<dbReference type="PANTHER" id="PTHR11712:SF336">
    <property type="entry name" value="3-OXOACYL-[ACYL-CARRIER-PROTEIN] SYNTHASE, MITOCHONDRIAL"/>
    <property type="match status" value="1"/>
</dbReference>
<evidence type="ECO:0000313" key="5">
    <source>
        <dbReference type="EMBL" id="GGU67316.1"/>
    </source>
</evidence>
<dbReference type="InterPro" id="IPR016039">
    <property type="entry name" value="Thiolase-like"/>
</dbReference>
<reference evidence="5" key="1">
    <citation type="journal article" date="2014" name="Int. J. Syst. Evol. Microbiol.">
        <title>Complete genome sequence of Corynebacterium casei LMG S-19264T (=DSM 44701T), isolated from a smear-ripened cheese.</title>
        <authorList>
            <consortium name="US DOE Joint Genome Institute (JGI-PGF)"/>
            <person name="Walter F."/>
            <person name="Albersmeier A."/>
            <person name="Kalinowski J."/>
            <person name="Ruckert C."/>
        </authorList>
    </citation>
    <scope>NUCLEOTIDE SEQUENCE</scope>
    <source>
        <strain evidence="5">JCM 4434</strain>
    </source>
</reference>
<dbReference type="CDD" id="cd00834">
    <property type="entry name" value="KAS_I_II"/>
    <property type="match status" value="1"/>
</dbReference>
<reference evidence="7" key="3">
    <citation type="submission" date="2016-08" db="EMBL/GenBank/DDBJ databases">
        <title>Sequencing, assembly and comparative genomics of S. aureofaciens ATCC 10762.</title>
        <authorList>
            <person name="Gradnigo J.S."/>
            <person name="Johnson N."/>
            <person name="Somerville G.A."/>
        </authorList>
    </citation>
    <scope>NUCLEOTIDE SEQUENCE [LARGE SCALE GENOMIC DNA]</scope>
    <source>
        <strain evidence="7">ATCC 10762 / DSM 40127 / CCM 3239 / JCM 4008 / LMG 5968 / NBRC 12843 / NCIMB 8234 / A-377</strain>
    </source>
</reference>
<accession>A0A8H9HJD2</accession>
<dbReference type="GeneID" id="97484956"/>
<dbReference type="RefSeq" id="WP_030289536.1">
    <property type="nucleotide sequence ID" value="NZ_BMUB01000003.1"/>
</dbReference>
<dbReference type="SMART" id="SM00825">
    <property type="entry name" value="PKS_KS"/>
    <property type="match status" value="1"/>
</dbReference>
<reference evidence="6" key="4">
    <citation type="submission" date="2016-08" db="EMBL/GenBank/DDBJ databases">
        <title>Sequencing, Assembly and Comparative Genomics of S. aureofaciens ATCC 10762.</title>
        <authorList>
            <person name="Gradnigo J.S."/>
            <person name="Johnson N."/>
            <person name="Somerville G.A."/>
        </authorList>
    </citation>
    <scope>NUCLEOTIDE SEQUENCE [LARGE SCALE GENOMIC DNA]</scope>
    <source>
        <strain evidence="6">ATCC 10762</strain>
    </source>
</reference>
<protein>
    <submittedName>
        <fullName evidence="6">3-oxoacyl-ACP synthase</fullName>
    </submittedName>
</protein>
<evidence type="ECO:0000259" key="4">
    <source>
        <dbReference type="PROSITE" id="PS52004"/>
    </source>
</evidence>
<dbReference type="OrthoDB" id="9808669at2"/>
<comment type="caution">
    <text evidence="6">The sequence shown here is derived from an EMBL/GenBank/DDBJ whole genome shotgun (WGS) entry which is preliminary data.</text>
</comment>
<dbReference type="AlphaFoldDB" id="A0A1E7N242"/>
<organism evidence="6 7">
    <name type="scientific">Kitasatospora aureofaciens</name>
    <name type="common">Streptomyces aureofaciens</name>
    <dbReference type="NCBI Taxonomy" id="1894"/>
    <lineage>
        <taxon>Bacteria</taxon>
        <taxon>Bacillati</taxon>
        <taxon>Actinomycetota</taxon>
        <taxon>Actinomycetes</taxon>
        <taxon>Kitasatosporales</taxon>
        <taxon>Streptomycetaceae</taxon>
        <taxon>Kitasatospora</taxon>
    </lineage>
</organism>
<dbReference type="Proteomes" id="UP000610124">
    <property type="component" value="Unassembled WGS sequence"/>
</dbReference>
<evidence type="ECO:0000256" key="1">
    <source>
        <dbReference type="ARBA" id="ARBA00008467"/>
    </source>
</evidence>
<proteinExistence type="inferred from homology"/>
<dbReference type="GO" id="GO:0006633">
    <property type="term" value="P:fatty acid biosynthetic process"/>
    <property type="evidence" value="ECO:0007669"/>
    <property type="project" value="TreeGrafter"/>
</dbReference>
<dbReference type="Gene3D" id="3.40.47.10">
    <property type="match status" value="1"/>
</dbReference>
<accession>A0A1E7N242</accession>
<evidence type="ECO:0000313" key="6">
    <source>
        <dbReference type="EMBL" id="OEV34533.1"/>
    </source>
</evidence>
<dbReference type="KEGG" id="kau:B6264_10665"/>
<dbReference type="Proteomes" id="UP000037395">
    <property type="component" value="Unassembled WGS sequence"/>
</dbReference>
<evidence type="ECO:0000256" key="3">
    <source>
        <dbReference type="RuleBase" id="RU003694"/>
    </source>
</evidence>
<keyword evidence="7" id="KW-1185">Reference proteome</keyword>
<dbReference type="PROSITE" id="PS52004">
    <property type="entry name" value="KS3_2"/>
    <property type="match status" value="1"/>
</dbReference>
<dbReference type="InterPro" id="IPR000794">
    <property type="entry name" value="Beta-ketoacyl_synthase"/>
</dbReference>
<name>A0A1E7N242_KITAU</name>
<dbReference type="EMBL" id="JPRF03000044">
    <property type="protein sequence ID" value="OEV34533.1"/>
    <property type="molecule type" value="Genomic_DNA"/>
</dbReference>
<keyword evidence="2 3" id="KW-0808">Transferase</keyword>
<dbReference type="EMBL" id="BMUB01000003">
    <property type="protein sequence ID" value="GGU67316.1"/>
    <property type="molecule type" value="Genomic_DNA"/>
</dbReference>
<reference evidence="6 7" key="2">
    <citation type="submission" date="2014-07" db="EMBL/GenBank/DDBJ databases">
        <authorList>
            <person name="Zhang J.E."/>
            <person name="Yang H."/>
            <person name="Guo J."/>
            <person name="Deng Z."/>
            <person name="Luo H."/>
            <person name="Luo M."/>
            <person name="Zhao B."/>
        </authorList>
    </citation>
    <scope>NUCLEOTIDE SEQUENCE [LARGE SCALE GENOMIC DNA]</scope>
    <source>
        <strain evidence="6">ATCC 10762</strain>
        <strain evidence="7">ATCC 10762 / DSM 40127 / CCM 3239 / JCM 4008 / LMG 5968 / NBRC 12843 / NCIMB 8234 / A-377</strain>
    </source>
</reference>
<comment type="similarity">
    <text evidence="1 3">Belongs to the thiolase-like superfamily. Beta-ketoacyl-ACP synthases family.</text>
</comment>